<protein>
    <submittedName>
        <fullName evidence="1">Uncharacterized protein</fullName>
    </submittedName>
</protein>
<reference evidence="1 2" key="1">
    <citation type="submission" date="2016-06" db="EMBL/GenBank/DDBJ databases">
        <title>Genome sequence of halotolerant plant growth promoting strain of Halomonas elongata HEK1 isolated from salterns of Rann of Kutch, Gujarat, India.</title>
        <authorList>
            <person name="Gaba S."/>
            <person name="Singh R.N."/>
            <person name="Abrol S."/>
            <person name="Kaushik R."/>
            <person name="Saxena A.K."/>
        </authorList>
    </citation>
    <scope>NUCLEOTIDE SEQUENCE [LARGE SCALE GENOMIC DNA]</scope>
    <source>
        <strain evidence="1 2">HEK1</strain>
    </source>
</reference>
<dbReference type="Pfam" id="PF01126">
    <property type="entry name" value="Heme_oxygenase"/>
    <property type="match status" value="1"/>
</dbReference>
<dbReference type="Proteomes" id="UP000092504">
    <property type="component" value="Unassembled WGS sequence"/>
</dbReference>
<dbReference type="GO" id="GO:0004392">
    <property type="term" value="F:heme oxygenase (decyclizing) activity"/>
    <property type="evidence" value="ECO:0007669"/>
    <property type="project" value="InterPro"/>
</dbReference>
<proteinExistence type="predicted"/>
<dbReference type="InterPro" id="IPR016084">
    <property type="entry name" value="Haem_Oase-like_multi-hlx"/>
</dbReference>
<organism evidence="1 2">
    <name type="scientific">Halomonas elongata</name>
    <dbReference type="NCBI Taxonomy" id="2746"/>
    <lineage>
        <taxon>Bacteria</taxon>
        <taxon>Pseudomonadati</taxon>
        <taxon>Pseudomonadota</taxon>
        <taxon>Gammaproteobacteria</taxon>
        <taxon>Oceanospirillales</taxon>
        <taxon>Halomonadaceae</taxon>
        <taxon>Halomonas</taxon>
    </lineage>
</organism>
<accession>A0A1B8P126</accession>
<dbReference type="PATRIC" id="fig|2746.7.peg.271"/>
<name>A0A1B8P126_HALEL</name>
<dbReference type="AlphaFoldDB" id="A0A1B8P126"/>
<dbReference type="GO" id="GO:0006788">
    <property type="term" value="P:heme oxidation"/>
    <property type="evidence" value="ECO:0007669"/>
    <property type="project" value="InterPro"/>
</dbReference>
<dbReference type="Gene3D" id="1.20.910.10">
    <property type="entry name" value="Heme oxygenase-like"/>
    <property type="match status" value="1"/>
</dbReference>
<evidence type="ECO:0000313" key="2">
    <source>
        <dbReference type="Proteomes" id="UP000092504"/>
    </source>
</evidence>
<evidence type="ECO:0000313" key="1">
    <source>
        <dbReference type="EMBL" id="OBX35929.1"/>
    </source>
</evidence>
<dbReference type="SUPFAM" id="SSF48613">
    <property type="entry name" value="Heme oxygenase-like"/>
    <property type="match status" value="1"/>
</dbReference>
<gene>
    <name evidence="1" type="ORF">A8U91_00265</name>
</gene>
<dbReference type="EMBL" id="MAJD01000001">
    <property type="protein sequence ID" value="OBX35929.1"/>
    <property type="molecule type" value="Genomic_DNA"/>
</dbReference>
<sequence length="80" mass="8430">MNVDMAALNRHGDLPSSMPLASSLGWLYVNEGSNLGAAFLFKEAARLGLSERCGARHLAAAETGRGLIGDNLLNASMPCR</sequence>
<dbReference type="InterPro" id="IPR016053">
    <property type="entry name" value="Haem_Oase-like"/>
</dbReference>
<comment type="caution">
    <text evidence="1">The sequence shown here is derived from an EMBL/GenBank/DDBJ whole genome shotgun (WGS) entry which is preliminary data.</text>
</comment>